<protein>
    <submittedName>
        <fullName evidence="4">Uncharacterized protein</fullName>
    </submittedName>
</protein>
<accession>A0A2M8QGU1</accession>
<organism evidence="4 5">
    <name type="scientific">Candidatus Thermofonsia Clade 3 bacterium</name>
    <dbReference type="NCBI Taxonomy" id="2364212"/>
    <lineage>
        <taxon>Bacteria</taxon>
        <taxon>Bacillati</taxon>
        <taxon>Chloroflexota</taxon>
        <taxon>Candidatus Thermofontia</taxon>
        <taxon>Candidatus Thermofonsia Clade 3</taxon>
    </lineage>
</organism>
<keyword evidence="2 3" id="KW-0663">Pyridoxal phosphate</keyword>
<dbReference type="GO" id="GO:0030170">
    <property type="term" value="F:pyridoxal phosphate binding"/>
    <property type="evidence" value="ECO:0007669"/>
    <property type="project" value="InterPro"/>
</dbReference>
<sequence length="110" mass="12579">MRTAASPGLRGRMMWPDHWQCGCGRLRRGLLTYGLRMARHNANALAVGRFLEVHPAVSKVYHSGLRWRPQGAGEAANARRLRRDDRLRGKGRLRCGLSRHRADEALYPRH</sequence>
<evidence type="ECO:0000313" key="4">
    <source>
        <dbReference type="EMBL" id="PJF49017.1"/>
    </source>
</evidence>
<dbReference type="Pfam" id="PF01053">
    <property type="entry name" value="Cys_Met_Meta_PP"/>
    <property type="match status" value="1"/>
</dbReference>
<dbReference type="InterPro" id="IPR015422">
    <property type="entry name" value="PyrdxlP-dep_Trfase_small"/>
</dbReference>
<dbReference type="EMBL" id="PGTN01000002">
    <property type="protein sequence ID" value="PJF49017.1"/>
    <property type="molecule type" value="Genomic_DNA"/>
</dbReference>
<dbReference type="InterPro" id="IPR000277">
    <property type="entry name" value="Cys/Met-Metab_PyrdxlP-dep_enz"/>
</dbReference>
<comment type="similarity">
    <text evidence="3">Belongs to the trans-sulfuration enzymes family.</text>
</comment>
<proteinExistence type="inferred from homology"/>
<dbReference type="AlphaFoldDB" id="A0A2M8QGU1"/>
<dbReference type="InterPro" id="IPR015424">
    <property type="entry name" value="PyrdxlP-dep_Trfase"/>
</dbReference>
<evidence type="ECO:0000313" key="5">
    <source>
        <dbReference type="Proteomes" id="UP000230790"/>
    </source>
</evidence>
<gene>
    <name evidence="4" type="ORF">CUN48_00710</name>
</gene>
<evidence type="ECO:0000256" key="2">
    <source>
        <dbReference type="ARBA" id="ARBA00022898"/>
    </source>
</evidence>
<dbReference type="Gene3D" id="3.90.1150.10">
    <property type="entry name" value="Aspartate Aminotransferase, domain 1"/>
    <property type="match status" value="1"/>
</dbReference>
<dbReference type="SUPFAM" id="SSF53383">
    <property type="entry name" value="PLP-dependent transferases"/>
    <property type="match status" value="1"/>
</dbReference>
<evidence type="ECO:0000256" key="3">
    <source>
        <dbReference type="RuleBase" id="RU362118"/>
    </source>
</evidence>
<comment type="caution">
    <text evidence="4">The sequence shown here is derived from an EMBL/GenBank/DDBJ whole genome shotgun (WGS) entry which is preliminary data.</text>
</comment>
<comment type="cofactor">
    <cofactor evidence="1 3">
        <name>pyridoxal 5'-phosphate</name>
        <dbReference type="ChEBI" id="CHEBI:597326"/>
    </cofactor>
</comment>
<evidence type="ECO:0000256" key="1">
    <source>
        <dbReference type="ARBA" id="ARBA00001933"/>
    </source>
</evidence>
<reference evidence="4 5" key="1">
    <citation type="submission" date="2017-11" db="EMBL/GenBank/DDBJ databases">
        <title>Evolution of Phototrophy in the Chloroflexi Phylum Driven by Horizontal Gene Transfer.</title>
        <authorList>
            <person name="Ward L.M."/>
            <person name="Hemp J."/>
            <person name="Shih P.M."/>
            <person name="Mcglynn S.E."/>
            <person name="Fischer W."/>
        </authorList>
    </citation>
    <scope>NUCLEOTIDE SEQUENCE [LARGE SCALE GENOMIC DNA]</scope>
    <source>
        <strain evidence="4">JP3_7</strain>
    </source>
</reference>
<name>A0A2M8QGU1_9CHLR</name>
<dbReference type="Proteomes" id="UP000230790">
    <property type="component" value="Unassembled WGS sequence"/>
</dbReference>
<dbReference type="GO" id="GO:0019346">
    <property type="term" value="P:transsulfuration"/>
    <property type="evidence" value="ECO:0007669"/>
    <property type="project" value="InterPro"/>
</dbReference>